<name>A0A3A2ZIP1_9EURO</name>
<comment type="caution">
    <text evidence="3">The sequence shown here is derived from an EMBL/GenBank/DDBJ whole genome shotgun (WGS) entry which is preliminary data.</text>
</comment>
<feature type="region of interest" description="Disordered" evidence="2">
    <location>
        <begin position="1"/>
        <end position="49"/>
    </location>
</feature>
<keyword evidence="1" id="KW-0175">Coiled coil</keyword>
<keyword evidence="4" id="KW-1185">Reference proteome</keyword>
<evidence type="ECO:0000256" key="2">
    <source>
        <dbReference type="SAM" id="MobiDB-lite"/>
    </source>
</evidence>
<evidence type="ECO:0000313" key="3">
    <source>
        <dbReference type="EMBL" id="RJE19204.1"/>
    </source>
</evidence>
<dbReference type="AlphaFoldDB" id="A0A3A2ZIP1"/>
<dbReference type="EMBL" id="MVGC01000436">
    <property type="protein sequence ID" value="RJE19204.1"/>
    <property type="molecule type" value="Genomic_DNA"/>
</dbReference>
<accession>A0A3A2ZIP1</accession>
<evidence type="ECO:0000256" key="1">
    <source>
        <dbReference type="SAM" id="Coils"/>
    </source>
</evidence>
<organism evidence="3 4">
    <name type="scientific">Aspergillus sclerotialis</name>
    <dbReference type="NCBI Taxonomy" id="2070753"/>
    <lineage>
        <taxon>Eukaryota</taxon>
        <taxon>Fungi</taxon>
        <taxon>Dikarya</taxon>
        <taxon>Ascomycota</taxon>
        <taxon>Pezizomycotina</taxon>
        <taxon>Eurotiomycetes</taxon>
        <taxon>Eurotiomycetidae</taxon>
        <taxon>Eurotiales</taxon>
        <taxon>Aspergillaceae</taxon>
        <taxon>Aspergillus</taxon>
        <taxon>Aspergillus subgen. Polypaecilum</taxon>
    </lineage>
</organism>
<feature type="compositionally biased region" description="Basic residues" evidence="2">
    <location>
        <begin position="26"/>
        <end position="41"/>
    </location>
</feature>
<dbReference type="OrthoDB" id="6133115at2759"/>
<sequence>MRRYAAYSDSETDYSETDESIVEVPRRRRAHMRRRSMSRHRGSPEYNTNLLSPVMQDVRVQRSASTGRRRPRNQPPAVVVDINNDVRNKGTNKNRRLSQQSYQDISEFEDEGLRYHQRPRAVSSVSREHSPFHRDYEMLIDQRILEENDSRQDLQLSRHQQEIERLERELARRRSGYGRHLLRDEEEWFEDEIHDKLKRLERMERKQRQEEERRRAELRYRMKKYEEEERLAQEREEVKAKLAEEKLKQLQREKEEEEEKERLKKEIRDEEARMKAEEEEKKKKAIKMKQQAVEEWKLEEERKRLNEEKEKEEQDRLFKERLKCEFGYTEEEIEKILSRKKHAEEKEHHHHDHGLVVREKEYEKTTWIKVHRRHLLPETLIAYRLPWDWDDRDSNYIIIKQWISEDFQEELFAHTRRIREGKLVAETSSSMTELKVNDKDRNKMYLVRKKSPRRSWIFT</sequence>
<protein>
    <submittedName>
        <fullName evidence="3">Uncharacterized protein</fullName>
    </submittedName>
</protein>
<evidence type="ECO:0000313" key="4">
    <source>
        <dbReference type="Proteomes" id="UP000266188"/>
    </source>
</evidence>
<reference evidence="4" key="1">
    <citation type="submission" date="2017-02" db="EMBL/GenBank/DDBJ databases">
        <authorList>
            <person name="Tafer H."/>
            <person name="Lopandic K."/>
        </authorList>
    </citation>
    <scope>NUCLEOTIDE SEQUENCE [LARGE SCALE GENOMIC DNA]</scope>
    <source>
        <strain evidence="4">CBS 366.77</strain>
    </source>
</reference>
<dbReference type="Proteomes" id="UP000266188">
    <property type="component" value="Unassembled WGS sequence"/>
</dbReference>
<feature type="compositionally biased region" description="Acidic residues" evidence="2">
    <location>
        <begin position="10"/>
        <end position="21"/>
    </location>
</feature>
<proteinExistence type="predicted"/>
<gene>
    <name evidence="3" type="ORF">PHISCL_08460</name>
</gene>
<feature type="coiled-coil region" evidence="1">
    <location>
        <begin position="149"/>
        <end position="322"/>
    </location>
</feature>